<accession>A0A422M2T2</accession>
<keyword evidence="2" id="KW-0378">Hydrolase</keyword>
<evidence type="ECO:0000313" key="6">
    <source>
        <dbReference type="EMBL" id="RND81338.1"/>
    </source>
</evidence>
<proteinExistence type="inferred from homology"/>
<gene>
    <name evidence="6" type="ORF">FAM18172_02958</name>
</gene>
<evidence type="ECO:0000256" key="1">
    <source>
        <dbReference type="ARBA" id="ARBA00022723"/>
    </source>
</evidence>
<feature type="binding site" description="via carbamate group" evidence="4">
    <location>
        <position position="138"/>
    </location>
    <ligand>
        <name>Zn(2+)</name>
        <dbReference type="ChEBI" id="CHEBI:29105"/>
        <label>1</label>
    </ligand>
</feature>
<feature type="binding site" evidence="4">
    <location>
        <position position="26"/>
    </location>
    <ligand>
        <name>Zn(2+)</name>
        <dbReference type="ChEBI" id="CHEBI:29105"/>
        <label>1</label>
    </ligand>
</feature>
<comment type="caution">
    <text evidence="6">The sequence shown here is derived from an EMBL/GenBank/DDBJ whole genome shotgun (WGS) entry which is preliminary data.</text>
</comment>
<evidence type="ECO:0000256" key="2">
    <source>
        <dbReference type="ARBA" id="ARBA00022801"/>
    </source>
</evidence>
<organism evidence="6 7">
    <name type="scientific">Lacticaseibacillus paracasei</name>
    <name type="common">Lactobacillus paracasei</name>
    <dbReference type="NCBI Taxonomy" id="1597"/>
    <lineage>
        <taxon>Bacteria</taxon>
        <taxon>Bacillati</taxon>
        <taxon>Bacillota</taxon>
        <taxon>Bacilli</taxon>
        <taxon>Lactobacillales</taxon>
        <taxon>Lactobacillaceae</taxon>
        <taxon>Lacticaseibacillus</taxon>
    </lineage>
</organism>
<dbReference type="Proteomes" id="UP000285532">
    <property type="component" value="Unassembled WGS sequence"/>
</dbReference>
<comment type="cofactor">
    <cofactor evidence="4">
        <name>a divalent metal cation</name>
        <dbReference type="ChEBI" id="CHEBI:60240"/>
    </cofactor>
    <text evidence="4">Binds 2 divalent metal cations per subunit.</text>
</comment>
<protein>
    <recommendedName>
        <fullName evidence="8">Aryldialkylphosphatase</fullName>
    </recommendedName>
</protein>
<evidence type="ECO:0000256" key="5">
    <source>
        <dbReference type="PROSITE-ProRule" id="PRU00679"/>
    </source>
</evidence>
<feature type="binding site" evidence="4">
    <location>
        <position position="256"/>
    </location>
    <ligand>
        <name>Zn(2+)</name>
        <dbReference type="ChEBI" id="CHEBI:29105"/>
        <label>1</label>
    </ligand>
</feature>
<comment type="similarity">
    <text evidence="5">Belongs to the metallo-dependent hydrolases superfamily. Phosphotriesterase family.</text>
</comment>
<name>A0A422M2T2_LACPA</name>
<dbReference type="GO" id="GO:0016787">
    <property type="term" value="F:hydrolase activity"/>
    <property type="evidence" value="ECO:0007669"/>
    <property type="project" value="UniProtKB-KW"/>
</dbReference>
<evidence type="ECO:0008006" key="8">
    <source>
        <dbReference type="Google" id="ProtNLM"/>
    </source>
</evidence>
<dbReference type="PIRSF" id="PIRSF016839">
    <property type="entry name" value="PhP"/>
    <property type="match status" value="1"/>
</dbReference>
<feature type="modified residue" description="N6-carboxylysine" evidence="3 5">
    <location>
        <position position="138"/>
    </location>
</feature>
<dbReference type="Gene3D" id="3.20.20.140">
    <property type="entry name" value="Metal-dependent hydrolases"/>
    <property type="match status" value="1"/>
</dbReference>
<keyword evidence="1 4" id="KW-0479">Metal-binding</keyword>
<dbReference type="InterPro" id="IPR032466">
    <property type="entry name" value="Metal_Hydrolase"/>
</dbReference>
<dbReference type="PROSITE" id="PS51347">
    <property type="entry name" value="PHOSPHOTRIESTERASE_2"/>
    <property type="match status" value="1"/>
</dbReference>
<evidence type="ECO:0000313" key="7">
    <source>
        <dbReference type="Proteomes" id="UP000285532"/>
    </source>
</evidence>
<evidence type="ECO:0000256" key="3">
    <source>
        <dbReference type="PIRSR" id="PIRSR601559-50"/>
    </source>
</evidence>
<sequence length="308" mass="34243">MVGVTNLINSVCGEIPNSSLGTTYIHEHLYVYPSEQLKYYDYTIDDIDRATAEAISFKNAGGNTLVDLTPINYGRSPMLLKKIAQAANVNILCITGFHKEEFQPKWLPEMSNQEIYDFLVHEILDGIGFDKIKPAAMKLGTSYNAVTESEKRIIDIEGNVQRDTHIPIVTHCDQGTMGVEQLKGLKAAGADLSHVCLSHVDLAEDVDYIERLADMGASVSFDHIGRHLADHDALRVKMLTRLVADGYGDRVCLAGDMGRKKYYLAYGGKPGLRYILTNLKNDLLPHIGNEAYEKMVNSNPQKVLIREA</sequence>
<dbReference type="InterPro" id="IPR001559">
    <property type="entry name" value="Phosphotriesterase"/>
</dbReference>
<dbReference type="PANTHER" id="PTHR10819:SF3">
    <property type="entry name" value="PHOSPHOTRIESTERASE-RELATED PROTEIN"/>
    <property type="match status" value="1"/>
</dbReference>
<dbReference type="EMBL" id="LKFU01000121">
    <property type="protein sequence ID" value="RND81338.1"/>
    <property type="molecule type" value="Genomic_DNA"/>
</dbReference>
<feature type="binding site" description="via carbamate group" evidence="4">
    <location>
        <position position="138"/>
    </location>
    <ligand>
        <name>Zn(2+)</name>
        <dbReference type="ChEBI" id="CHEBI:29105"/>
        <label>2</label>
    </ligand>
</feature>
<dbReference type="Pfam" id="PF02126">
    <property type="entry name" value="PTE"/>
    <property type="match status" value="1"/>
</dbReference>
<dbReference type="PANTHER" id="PTHR10819">
    <property type="entry name" value="PHOSPHOTRIESTERASE-RELATED"/>
    <property type="match status" value="1"/>
</dbReference>
<dbReference type="SUPFAM" id="SSF51556">
    <property type="entry name" value="Metallo-dependent hydrolases"/>
    <property type="match status" value="1"/>
</dbReference>
<dbReference type="GO" id="GO:0008270">
    <property type="term" value="F:zinc ion binding"/>
    <property type="evidence" value="ECO:0007669"/>
    <property type="project" value="InterPro"/>
</dbReference>
<evidence type="ECO:0000256" key="4">
    <source>
        <dbReference type="PIRSR" id="PIRSR601559-51"/>
    </source>
</evidence>
<feature type="binding site" evidence="4">
    <location>
        <position position="199"/>
    </location>
    <ligand>
        <name>Zn(2+)</name>
        <dbReference type="ChEBI" id="CHEBI:29105"/>
        <label>2</label>
    </ligand>
</feature>
<dbReference type="AlphaFoldDB" id="A0A422M2T2"/>
<feature type="binding site" evidence="4">
    <location>
        <position position="171"/>
    </location>
    <ligand>
        <name>Zn(2+)</name>
        <dbReference type="ChEBI" id="CHEBI:29105"/>
        <label>2</label>
    </ligand>
</feature>
<feature type="binding site" evidence="4">
    <location>
        <position position="28"/>
    </location>
    <ligand>
        <name>Zn(2+)</name>
        <dbReference type="ChEBI" id="CHEBI:29105"/>
        <label>1</label>
    </ligand>
</feature>
<reference evidence="6 7" key="1">
    <citation type="journal article" date="2018" name="Front. Microbiol.">
        <title>Conversion of Methionine to Cysteine in Lactobacillus paracasei Depends on the Highly Mobile cysK-ctl-cysE Gene Cluster.</title>
        <authorList>
            <person name="Wuthrich D."/>
            <person name="Irmler S."/>
            <person name="Berthoud H."/>
            <person name="Guggenbuhl B."/>
            <person name="Eugster E."/>
            <person name="Bruggmann R."/>
        </authorList>
    </citation>
    <scope>NUCLEOTIDE SEQUENCE [LARGE SCALE GENOMIC DNA]</scope>
    <source>
        <strain evidence="6 7">FAM18172</strain>
    </source>
</reference>